<comment type="caution">
    <text evidence="2">The sequence shown here is derived from an EMBL/GenBank/DDBJ whole genome shotgun (WGS) entry which is preliminary data.</text>
</comment>
<dbReference type="VEuPathDB" id="TrichDB:TRFO_41886"/>
<proteinExistence type="predicted"/>
<accession>A0A1J4KYJ2</accession>
<dbReference type="GeneID" id="94848729"/>
<keyword evidence="1" id="KW-0812">Transmembrane</keyword>
<evidence type="ECO:0000313" key="2">
    <source>
        <dbReference type="EMBL" id="OHT16323.1"/>
    </source>
</evidence>
<gene>
    <name evidence="2" type="ORF">TRFO_41886</name>
</gene>
<protein>
    <submittedName>
        <fullName evidence="2">Uncharacterized protein</fullName>
    </submittedName>
</protein>
<keyword evidence="3" id="KW-1185">Reference proteome</keyword>
<reference evidence="2" key="1">
    <citation type="submission" date="2016-10" db="EMBL/GenBank/DDBJ databases">
        <authorList>
            <person name="Benchimol M."/>
            <person name="Almeida L.G."/>
            <person name="Vasconcelos A.T."/>
            <person name="Perreira-Neves A."/>
            <person name="Rosa I.A."/>
            <person name="Tasca T."/>
            <person name="Bogo M.R."/>
            <person name="de Souza W."/>
        </authorList>
    </citation>
    <scope>NUCLEOTIDE SEQUENCE [LARGE SCALE GENOMIC DNA]</scope>
    <source>
        <strain evidence="2">K</strain>
    </source>
</reference>
<evidence type="ECO:0000256" key="1">
    <source>
        <dbReference type="SAM" id="Phobius"/>
    </source>
</evidence>
<sequence>MFLLSFYSFFSLSSPIDTFNHQVPRTKGNISIDFSGLKLSNPVSLSIPSLSVKSSLQIRNLHLVKNIHPFIFSSHFDRFNLILSRSTFSNLLSPALVIQQKGIELISRTFTQADKTELNTLFVGFSGLGEIYVSDCIFNGIKSIEKDLFFNGSALSLNFGKSNAIIQIYRTQFIDCQTFTIDDFHSGGAIFTNADAGNTLNMQMEGVSFTRCIAKLGASFWISSTDENGVTLSVRNFNVSNCVPTSGNVNAMYTSNIINCKIESYIYGLYQNIASNSFFGRVIQFHNCDGNGDFLQFTTIQSSSLQPVLYIIQSPSSSRSYTMRFNSIGFFGLTNAFPIYLDATTSKFLLTCYIDNFYSSYNDGFGGVGSYTLIGKFIPQDTQGMNIPTPTDTFSPSAAFTQSSVFTPSRVFSPSRAFTASETFNVPTMSPSLSNAHDEMTTYILSEIEPETTPPQTVEPRNLDVGLIVGSTVGGAAFITIIIILIVLCCLGRITCCFKKAFHPEDEDDESKRELYFFPGQSQI</sequence>
<evidence type="ECO:0000313" key="3">
    <source>
        <dbReference type="Proteomes" id="UP000179807"/>
    </source>
</evidence>
<dbReference type="Proteomes" id="UP000179807">
    <property type="component" value="Unassembled WGS sequence"/>
</dbReference>
<dbReference type="RefSeq" id="XP_068369459.1">
    <property type="nucleotide sequence ID" value="XM_068514025.1"/>
</dbReference>
<keyword evidence="1" id="KW-0472">Membrane</keyword>
<name>A0A1J4KYJ2_9EUKA</name>
<organism evidence="2 3">
    <name type="scientific">Tritrichomonas foetus</name>
    <dbReference type="NCBI Taxonomy" id="1144522"/>
    <lineage>
        <taxon>Eukaryota</taxon>
        <taxon>Metamonada</taxon>
        <taxon>Parabasalia</taxon>
        <taxon>Tritrichomonadida</taxon>
        <taxon>Tritrichomonadidae</taxon>
        <taxon>Tritrichomonas</taxon>
    </lineage>
</organism>
<dbReference type="AlphaFoldDB" id="A0A1J4KYJ2"/>
<keyword evidence="1" id="KW-1133">Transmembrane helix</keyword>
<dbReference type="EMBL" id="MLAK01000120">
    <property type="protein sequence ID" value="OHT16323.1"/>
    <property type="molecule type" value="Genomic_DNA"/>
</dbReference>
<feature type="transmembrane region" description="Helical" evidence="1">
    <location>
        <begin position="465"/>
        <end position="491"/>
    </location>
</feature>